<dbReference type="Proteomes" id="UP000004535">
    <property type="component" value="Unassembled WGS sequence"/>
</dbReference>
<organism evidence="1 2">
    <name type="scientific">Burkholderia multivorans CGD2</name>
    <dbReference type="NCBI Taxonomy" id="513052"/>
    <lineage>
        <taxon>Bacteria</taxon>
        <taxon>Pseudomonadati</taxon>
        <taxon>Pseudomonadota</taxon>
        <taxon>Betaproteobacteria</taxon>
        <taxon>Burkholderiales</taxon>
        <taxon>Burkholderiaceae</taxon>
        <taxon>Burkholderia</taxon>
        <taxon>Burkholderia cepacia complex</taxon>
    </lineage>
</organism>
<comment type="caution">
    <text evidence="1">The sequence shown here is derived from an EMBL/GenBank/DDBJ whole genome shotgun (WGS) entry which is preliminary data.</text>
</comment>
<sequence length="57" mass="6282">MPDETEGETGSRARPAAIRVCPYRADPARRARRRPFIGALHTKKDGQVSLIAVPELP</sequence>
<dbReference type="AlphaFoldDB" id="B9BYN5"/>
<accession>B9BYN5</accession>
<evidence type="ECO:0000313" key="2">
    <source>
        <dbReference type="Proteomes" id="UP000004535"/>
    </source>
</evidence>
<evidence type="ECO:0000313" key="1">
    <source>
        <dbReference type="EMBL" id="EEE04106.1"/>
    </source>
</evidence>
<reference evidence="1 2" key="1">
    <citation type="journal article" date="2012" name="J. Bacteriol.">
        <title>Draft Genome Sequence Determination for Cystic Fibrosis and Chronic Granulomatous Disease Burkholderia multivorans Isolates.</title>
        <authorList>
            <person name="Varga J.J."/>
            <person name="Losada L."/>
            <person name="Zelazny A.M."/>
            <person name="Brinkac L."/>
            <person name="Harkins D."/>
            <person name="Radune D."/>
            <person name="Hostetler J."/>
            <person name="Sampaio E.P."/>
            <person name="Ronning C.M."/>
            <person name="Nierman W.C."/>
            <person name="Greenberg D.E."/>
            <person name="Holland S.M."/>
            <person name="Goldberg J.B."/>
        </authorList>
    </citation>
    <scope>NUCLEOTIDE SEQUENCE [LARGE SCALE GENOMIC DNA]</scope>
    <source>
        <strain evidence="1 2">CGD2</strain>
    </source>
</reference>
<gene>
    <name evidence="1" type="ORF">BURMUCGD2_3592</name>
</gene>
<proteinExistence type="predicted"/>
<protein>
    <submittedName>
        <fullName evidence="1">Uncharacterized protein</fullName>
    </submittedName>
</protein>
<name>B9BYN5_9BURK</name>
<dbReference type="EMBL" id="ACFC01000018">
    <property type="protein sequence ID" value="EEE04106.1"/>
    <property type="molecule type" value="Genomic_DNA"/>
</dbReference>